<dbReference type="Proteomes" id="UP001595904">
    <property type="component" value="Unassembled WGS sequence"/>
</dbReference>
<proteinExistence type="predicted"/>
<keyword evidence="1" id="KW-0460">Magnesium</keyword>
<keyword evidence="1" id="KW-0443">Lipid metabolism</keyword>
<evidence type="ECO:0000256" key="2">
    <source>
        <dbReference type="SAM" id="Phobius"/>
    </source>
</evidence>
<dbReference type="CDD" id="cd06971">
    <property type="entry name" value="PgpA"/>
    <property type="match status" value="1"/>
</dbReference>
<dbReference type="Pfam" id="PF04608">
    <property type="entry name" value="PgpA"/>
    <property type="match status" value="1"/>
</dbReference>
<keyword evidence="1" id="KW-0997">Cell inner membrane</keyword>
<gene>
    <name evidence="4" type="ORF">ACFPN2_36910</name>
</gene>
<keyword evidence="1" id="KW-1003">Cell membrane</keyword>
<keyword evidence="1 2" id="KW-0472">Membrane</keyword>
<dbReference type="RefSeq" id="WP_380606103.1">
    <property type="nucleotide sequence ID" value="NZ_JBHSDU010000015.1"/>
</dbReference>
<evidence type="ECO:0000259" key="3">
    <source>
        <dbReference type="Pfam" id="PF04608"/>
    </source>
</evidence>
<dbReference type="PIRSF" id="PIRSF006162">
    <property type="entry name" value="PgpA"/>
    <property type="match status" value="1"/>
</dbReference>
<dbReference type="InterPro" id="IPR036681">
    <property type="entry name" value="PgpA-like_sf"/>
</dbReference>
<organism evidence="4 5">
    <name type="scientific">Steroidobacter flavus</name>
    <dbReference type="NCBI Taxonomy" id="1842136"/>
    <lineage>
        <taxon>Bacteria</taxon>
        <taxon>Pseudomonadati</taxon>
        <taxon>Pseudomonadota</taxon>
        <taxon>Gammaproteobacteria</taxon>
        <taxon>Steroidobacterales</taxon>
        <taxon>Steroidobacteraceae</taxon>
        <taxon>Steroidobacter</taxon>
    </lineage>
</organism>
<keyword evidence="1" id="KW-1208">Phospholipid metabolism</keyword>
<keyword evidence="1" id="KW-0442">Lipid degradation</keyword>
<comment type="cofactor">
    <cofactor evidence="1">
        <name>Mg(2+)</name>
        <dbReference type="ChEBI" id="CHEBI:18420"/>
    </cofactor>
</comment>
<accession>A0ABV8T439</accession>
<comment type="catalytic activity">
    <reaction evidence="1">
        <text>a 1,2-diacyl-sn-glycero-3-phospho-(1'-sn-glycero-3'-phosphate) + H2O = a 1,2-diacyl-sn-glycero-3-phospho-(1'-sn-glycerol) + phosphate</text>
        <dbReference type="Rhea" id="RHEA:33751"/>
        <dbReference type="ChEBI" id="CHEBI:15377"/>
        <dbReference type="ChEBI" id="CHEBI:43474"/>
        <dbReference type="ChEBI" id="CHEBI:60110"/>
        <dbReference type="ChEBI" id="CHEBI:64716"/>
        <dbReference type="EC" id="3.1.3.27"/>
    </reaction>
</comment>
<protein>
    <recommendedName>
        <fullName evidence="1">Phosphatidylglycerophosphatase A</fullName>
        <ecNumber evidence="1">3.1.3.27</ecNumber>
    </recommendedName>
    <alternativeName>
        <fullName evidence="1">Phosphatidylglycerolphosphate phosphatase A</fullName>
    </alternativeName>
</protein>
<dbReference type="PANTHER" id="PTHR36305:SF1">
    <property type="entry name" value="PHOSPHATIDYLGLYCEROPHOSPHATASE A"/>
    <property type="match status" value="1"/>
</dbReference>
<feature type="domain" description="YutG/PgpA" evidence="3">
    <location>
        <begin position="21"/>
        <end position="158"/>
    </location>
</feature>
<comment type="caution">
    <text evidence="4">The sequence shown here is derived from an EMBL/GenBank/DDBJ whole genome shotgun (WGS) entry which is preliminary data.</text>
</comment>
<comment type="pathway">
    <text evidence="1">Phospholipid metabolism; phosphatidylglycerol biosynthesis; phosphatidylglycerol from CDP-diacylglycerol: step 2/2.</text>
</comment>
<keyword evidence="1" id="KW-0378">Hydrolase</keyword>
<dbReference type="InterPro" id="IPR026037">
    <property type="entry name" value="PgpA"/>
</dbReference>
<comment type="subcellular location">
    <subcellularLocation>
        <location evidence="1">Cell inner membrane</location>
        <topology evidence="1">Multi-pass membrane protein</topology>
    </subcellularLocation>
</comment>
<comment type="function">
    <text evidence="1">Lipid phosphatase which dephosphorylates phosphatidylglycerophosphate (PGP) to phosphatidylglycerol (PG).</text>
</comment>
<evidence type="ECO:0000313" key="5">
    <source>
        <dbReference type="Proteomes" id="UP001595904"/>
    </source>
</evidence>
<keyword evidence="5" id="KW-1185">Reference proteome</keyword>
<feature type="transmembrane region" description="Helical" evidence="2">
    <location>
        <begin position="136"/>
        <end position="158"/>
    </location>
</feature>
<keyword evidence="1 2" id="KW-0812">Transmembrane</keyword>
<evidence type="ECO:0000256" key="1">
    <source>
        <dbReference type="PIRNR" id="PIRNR006162"/>
    </source>
</evidence>
<keyword evidence="1" id="KW-0595">Phospholipid degradation</keyword>
<feature type="transmembrane region" description="Helical" evidence="2">
    <location>
        <begin position="20"/>
        <end position="48"/>
    </location>
</feature>
<keyword evidence="2" id="KW-1133">Transmembrane helix</keyword>
<feature type="transmembrane region" description="Helical" evidence="2">
    <location>
        <begin position="94"/>
        <end position="116"/>
    </location>
</feature>
<dbReference type="EC" id="3.1.3.27" evidence="1"/>
<keyword evidence="1" id="KW-0479">Metal-binding</keyword>
<sequence>MIKAMKWSADPALMRDPVHLVAFGFGSGLSPWAPGTFGTLIAIPIVLFVMQFGFAVHLAFAVLAAIFGIYVCGESAKRLGVHDHPGIVWDEITGLAVTLLTVPANLYSVVAGFALFRLFDIWKPWPIRVADHSLSGGLGIMLDDVIAGIFAAAVLFAVRHLF</sequence>
<dbReference type="EMBL" id="JBHSDU010000015">
    <property type="protein sequence ID" value="MFC4314706.1"/>
    <property type="molecule type" value="Genomic_DNA"/>
</dbReference>
<dbReference type="InterPro" id="IPR007686">
    <property type="entry name" value="YutG/PgpA"/>
</dbReference>
<dbReference type="SUPFAM" id="SSF101307">
    <property type="entry name" value="YutG-like"/>
    <property type="match status" value="1"/>
</dbReference>
<feature type="transmembrane region" description="Helical" evidence="2">
    <location>
        <begin position="54"/>
        <end position="73"/>
    </location>
</feature>
<dbReference type="PANTHER" id="PTHR36305">
    <property type="entry name" value="PHOSPHATIDYLGLYCEROPHOSPHATASE A"/>
    <property type="match status" value="1"/>
</dbReference>
<evidence type="ECO:0000313" key="4">
    <source>
        <dbReference type="EMBL" id="MFC4314706.1"/>
    </source>
</evidence>
<reference evidence="5" key="1">
    <citation type="journal article" date="2019" name="Int. J. Syst. Evol. Microbiol.">
        <title>The Global Catalogue of Microorganisms (GCM) 10K type strain sequencing project: providing services to taxonomists for standard genome sequencing and annotation.</title>
        <authorList>
            <consortium name="The Broad Institute Genomics Platform"/>
            <consortium name="The Broad Institute Genome Sequencing Center for Infectious Disease"/>
            <person name="Wu L."/>
            <person name="Ma J."/>
        </authorList>
    </citation>
    <scope>NUCLEOTIDE SEQUENCE [LARGE SCALE GENOMIC DNA]</scope>
    <source>
        <strain evidence="5">CGMCC 1.10759</strain>
    </source>
</reference>
<name>A0ABV8T439_9GAMM</name>